<organism evidence="3">
    <name type="scientific">Cacopsylla melanoneura</name>
    <dbReference type="NCBI Taxonomy" id="428564"/>
    <lineage>
        <taxon>Eukaryota</taxon>
        <taxon>Metazoa</taxon>
        <taxon>Ecdysozoa</taxon>
        <taxon>Arthropoda</taxon>
        <taxon>Hexapoda</taxon>
        <taxon>Insecta</taxon>
        <taxon>Pterygota</taxon>
        <taxon>Neoptera</taxon>
        <taxon>Paraneoptera</taxon>
        <taxon>Hemiptera</taxon>
        <taxon>Sternorrhyncha</taxon>
        <taxon>Psylloidea</taxon>
        <taxon>Psyllidae</taxon>
        <taxon>Psyllinae</taxon>
        <taxon>Cacopsylla</taxon>
    </lineage>
</organism>
<feature type="chain" id="PRO_5034728576" evidence="2">
    <location>
        <begin position="19"/>
        <end position="131"/>
    </location>
</feature>
<feature type="signal peptide" evidence="2">
    <location>
        <begin position="1"/>
        <end position="18"/>
    </location>
</feature>
<evidence type="ECO:0000313" key="3">
    <source>
        <dbReference type="EMBL" id="CAG6648629.1"/>
    </source>
</evidence>
<keyword evidence="2" id="KW-0732">Signal</keyword>
<proteinExistence type="predicted"/>
<reference evidence="3" key="1">
    <citation type="submission" date="2021-05" db="EMBL/GenBank/DDBJ databases">
        <authorList>
            <person name="Alioto T."/>
            <person name="Alioto T."/>
            <person name="Gomez Garrido J."/>
        </authorList>
    </citation>
    <scope>NUCLEOTIDE SEQUENCE</scope>
</reference>
<dbReference type="EMBL" id="HBUF01153372">
    <property type="protein sequence ID" value="CAG6648629.1"/>
    <property type="molecule type" value="Transcribed_RNA"/>
</dbReference>
<protein>
    <submittedName>
        <fullName evidence="3">Uncharacterized protein</fullName>
    </submittedName>
</protein>
<evidence type="ECO:0000256" key="1">
    <source>
        <dbReference type="SAM" id="MobiDB-lite"/>
    </source>
</evidence>
<dbReference type="AlphaFoldDB" id="A0A8D8RGT1"/>
<name>A0A8D8RGT1_9HEMI</name>
<feature type="compositionally biased region" description="Basic and acidic residues" evidence="1">
    <location>
        <begin position="116"/>
        <end position="131"/>
    </location>
</feature>
<accession>A0A8D8RGT1</accession>
<evidence type="ECO:0000256" key="2">
    <source>
        <dbReference type="SAM" id="SignalP"/>
    </source>
</evidence>
<feature type="region of interest" description="Disordered" evidence="1">
    <location>
        <begin position="109"/>
        <end position="131"/>
    </location>
</feature>
<sequence>MAHLFPTLFLVLVSSVLALNAHVLDLGEVHQRSVLGESKNGIVSHGSAQLDVDSAAFVENNHCPTRSRRAAYHGMGISLKFKKYRARMREQIREGIRAKEEQGIRANSEQLLEGIRATEDQEELGRSAKLR</sequence>